<dbReference type="PANTHER" id="PTHR42743:SF2">
    <property type="entry name" value="AMINODEOXYCHORISMATE LYASE"/>
    <property type="match status" value="1"/>
</dbReference>
<keyword evidence="6 13" id="KW-0456">Lyase</keyword>
<comment type="catalytic activity">
    <reaction evidence="9">
        <text>4-amino-4-deoxychorismate = 4-aminobenzoate + pyruvate + H(+)</text>
        <dbReference type="Rhea" id="RHEA:16201"/>
        <dbReference type="ChEBI" id="CHEBI:15361"/>
        <dbReference type="ChEBI" id="CHEBI:15378"/>
        <dbReference type="ChEBI" id="CHEBI:17836"/>
        <dbReference type="ChEBI" id="CHEBI:58406"/>
        <dbReference type="EC" id="4.1.3.38"/>
    </reaction>
</comment>
<dbReference type="InterPro" id="IPR043131">
    <property type="entry name" value="BCAT-like_N"/>
</dbReference>
<protein>
    <recommendedName>
        <fullName evidence="11 12">Aminodeoxychorismate lyase</fullName>
        <ecNumber evidence="8 12">4.1.3.38</ecNumber>
    </recommendedName>
</protein>
<comment type="function">
    <text evidence="10">Involved in the biosynthesis of p-aminobenzoate (PABA), a precursor of tetrahydrofolate. Converts 4-amino-4-deoxychorismate into 4-aminobenzoate (PABA) and pyruvate.</text>
</comment>
<evidence type="ECO:0000256" key="3">
    <source>
        <dbReference type="ARBA" id="ARBA00011738"/>
    </source>
</evidence>
<dbReference type="InterPro" id="IPR001544">
    <property type="entry name" value="Aminotrans_IV"/>
</dbReference>
<comment type="similarity">
    <text evidence="2">Belongs to the class-IV pyridoxal-phosphate-dependent aminotransferase family.</text>
</comment>
<dbReference type="EMBL" id="FMAY01000010">
    <property type="protein sequence ID" value="SCC25730.1"/>
    <property type="molecule type" value="Genomic_DNA"/>
</dbReference>
<evidence type="ECO:0000313" key="13">
    <source>
        <dbReference type="EMBL" id="SCC25730.1"/>
    </source>
</evidence>
<dbReference type="InterPro" id="IPR017824">
    <property type="entry name" value="Aminodeoxychorismate_lyase_IV"/>
</dbReference>
<dbReference type="GO" id="GO:0030170">
    <property type="term" value="F:pyridoxal phosphate binding"/>
    <property type="evidence" value="ECO:0007669"/>
    <property type="project" value="InterPro"/>
</dbReference>
<proteinExistence type="inferred from homology"/>
<sequence length="271" mass="30489">MFLINGIEQQTLAATDRATQFGDGCFTTARIIDGQIQFLAAHLQRLRQACERLFIPFADWPVLEREMSTLAKEKVDGVVKVIISRGAGGRGYSTANCITPTRILSVSAKPAHYERWRQDGVTLVLSPVRLGRNPLLAGIKHLNRLEQVLIRAHLEQTEADEALVLDSDGWLTECCAANLCWRRGRDVFTPRLDQAGVDGIMRQYCMRQLASSGFNVVEVNARQDVLQQADEVFICNALMPVVPVRQWGDLHWTARDLYHFLSPLCEQINQS</sequence>
<accession>A0A1C4D3A0</accession>
<dbReference type="InterPro" id="IPR036038">
    <property type="entry name" value="Aminotransferase-like"/>
</dbReference>
<evidence type="ECO:0000256" key="10">
    <source>
        <dbReference type="ARBA" id="ARBA00054027"/>
    </source>
</evidence>
<comment type="subunit">
    <text evidence="3">Homodimer.</text>
</comment>
<dbReference type="Gene3D" id="3.30.470.10">
    <property type="match status" value="1"/>
</dbReference>
<evidence type="ECO:0000256" key="9">
    <source>
        <dbReference type="ARBA" id="ARBA00049529"/>
    </source>
</evidence>
<dbReference type="Proteomes" id="UP000198975">
    <property type="component" value="Unassembled WGS sequence"/>
</dbReference>
<reference evidence="14" key="1">
    <citation type="submission" date="2016-08" db="EMBL/GenBank/DDBJ databases">
        <authorList>
            <person name="Varghese N."/>
            <person name="Submissions Spin"/>
        </authorList>
    </citation>
    <scope>NUCLEOTIDE SEQUENCE [LARGE SCALE GENOMIC DNA]</scope>
    <source>
        <strain evidence="14">REICA_082</strain>
    </source>
</reference>
<dbReference type="GO" id="GO:0005829">
    <property type="term" value="C:cytosol"/>
    <property type="evidence" value="ECO:0007669"/>
    <property type="project" value="TreeGrafter"/>
</dbReference>
<organism evidence="13 14">
    <name type="scientific">Kosakonia oryzendophytica</name>
    <dbReference type="NCBI Taxonomy" id="1005665"/>
    <lineage>
        <taxon>Bacteria</taxon>
        <taxon>Pseudomonadati</taxon>
        <taxon>Pseudomonadota</taxon>
        <taxon>Gammaproteobacteria</taxon>
        <taxon>Enterobacterales</taxon>
        <taxon>Enterobacteriaceae</taxon>
        <taxon>Kosakonia</taxon>
    </lineage>
</organism>
<dbReference type="Pfam" id="PF01063">
    <property type="entry name" value="Aminotran_4"/>
    <property type="match status" value="1"/>
</dbReference>
<evidence type="ECO:0000256" key="1">
    <source>
        <dbReference type="ARBA" id="ARBA00001933"/>
    </source>
</evidence>
<evidence type="ECO:0000256" key="6">
    <source>
        <dbReference type="ARBA" id="ARBA00023239"/>
    </source>
</evidence>
<keyword evidence="14" id="KW-1185">Reference proteome</keyword>
<evidence type="ECO:0000256" key="7">
    <source>
        <dbReference type="ARBA" id="ARBA00035633"/>
    </source>
</evidence>
<dbReference type="SUPFAM" id="SSF56752">
    <property type="entry name" value="D-aminoacid aminotransferase-like PLP-dependent enzymes"/>
    <property type="match status" value="1"/>
</dbReference>
<evidence type="ECO:0000256" key="2">
    <source>
        <dbReference type="ARBA" id="ARBA00009320"/>
    </source>
</evidence>
<evidence type="ECO:0000256" key="11">
    <source>
        <dbReference type="ARBA" id="ARBA00069174"/>
    </source>
</evidence>
<gene>
    <name evidence="13" type="ORF">GA0061071_11035</name>
</gene>
<dbReference type="EC" id="4.1.3.38" evidence="8 12"/>
<evidence type="ECO:0000256" key="8">
    <source>
        <dbReference type="ARBA" id="ARBA00035676"/>
    </source>
</evidence>
<evidence type="ECO:0000256" key="12">
    <source>
        <dbReference type="NCBIfam" id="TIGR03461"/>
    </source>
</evidence>
<dbReference type="CDD" id="cd01559">
    <property type="entry name" value="ADCL_like"/>
    <property type="match status" value="1"/>
</dbReference>
<dbReference type="NCBIfam" id="TIGR03461">
    <property type="entry name" value="pabC_Proteo"/>
    <property type="match status" value="1"/>
</dbReference>
<dbReference type="OrthoDB" id="9805628at2"/>
<dbReference type="NCBIfam" id="NF004761">
    <property type="entry name" value="PRK06092.1"/>
    <property type="match status" value="1"/>
</dbReference>
<dbReference type="PANTHER" id="PTHR42743">
    <property type="entry name" value="AMINO-ACID AMINOTRANSFERASE"/>
    <property type="match status" value="1"/>
</dbReference>
<dbReference type="RefSeq" id="WP_088236523.1">
    <property type="nucleotide sequence ID" value="NZ_FMAY01000010.1"/>
</dbReference>
<dbReference type="Gene3D" id="3.20.10.10">
    <property type="entry name" value="D-amino Acid Aminotransferase, subunit A, domain 2"/>
    <property type="match status" value="1"/>
</dbReference>
<dbReference type="InterPro" id="IPR050571">
    <property type="entry name" value="Class-IV_PLP-Dep_Aminotrnsfr"/>
</dbReference>
<comment type="pathway">
    <text evidence="7">Cofactor biosynthesis; tetrahydrofolate biosynthesis; 4-aminobenzoate from chorismate: step 2/2.</text>
</comment>
<keyword evidence="4" id="KW-0663">Pyridoxal phosphate</keyword>
<dbReference type="GO" id="GO:0046656">
    <property type="term" value="P:folic acid biosynthetic process"/>
    <property type="evidence" value="ECO:0007669"/>
    <property type="project" value="UniProtKB-KW"/>
</dbReference>
<dbReference type="FunFam" id="3.20.10.10:FF:000002">
    <property type="entry name" value="D-alanine aminotransferase"/>
    <property type="match status" value="1"/>
</dbReference>
<dbReference type="FunFam" id="3.30.470.10:FF:000007">
    <property type="entry name" value="Aminodeoxychorismate lyase"/>
    <property type="match status" value="1"/>
</dbReference>
<comment type="cofactor">
    <cofactor evidence="1">
        <name>pyridoxal 5'-phosphate</name>
        <dbReference type="ChEBI" id="CHEBI:597326"/>
    </cofactor>
</comment>
<evidence type="ECO:0000256" key="4">
    <source>
        <dbReference type="ARBA" id="ARBA00022898"/>
    </source>
</evidence>
<keyword evidence="5" id="KW-0289">Folate biosynthesis</keyword>
<evidence type="ECO:0000256" key="5">
    <source>
        <dbReference type="ARBA" id="ARBA00022909"/>
    </source>
</evidence>
<dbReference type="GO" id="GO:0008153">
    <property type="term" value="P:4-aminobenzoate biosynthetic process"/>
    <property type="evidence" value="ECO:0007669"/>
    <property type="project" value="UniProtKB-UniRule"/>
</dbReference>
<name>A0A1C4D3A0_9ENTR</name>
<dbReference type="GO" id="GO:0008696">
    <property type="term" value="F:4-amino-4-deoxychorismate lyase activity"/>
    <property type="evidence" value="ECO:0007669"/>
    <property type="project" value="UniProtKB-UniRule"/>
</dbReference>
<dbReference type="InterPro" id="IPR043132">
    <property type="entry name" value="BCAT-like_C"/>
</dbReference>
<dbReference type="AlphaFoldDB" id="A0A1C4D3A0"/>
<evidence type="ECO:0000313" key="14">
    <source>
        <dbReference type="Proteomes" id="UP000198975"/>
    </source>
</evidence>